<comment type="catalytic activity">
    <reaction evidence="7 8">
        <text>L-glutamyl-tRNA(Gln) + L-glutamine + ATP + H2O = L-glutaminyl-tRNA(Gln) + L-glutamate + ADP + phosphate + H(+)</text>
        <dbReference type="Rhea" id="RHEA:17521"/>
        <dbReference type="Rhea" id="RHEA-COMP:9681"/>
        <dbReference type="Rhea" id="RHEA-COMP:9684"/>
        <dbReference type="ChEBI" id="CHEBI:15377"/>
        <dbReference type="ChEBI" id="CHEBI:15378"/>
        <dbReference type="ChEBI" id="CHEBI:29985"/>
        <dbReference type="ChEBI" id="CHEBI:30616"/>
        <dbReference type="ChEBI" id="CHEBI:43474"/>
        <dbReference type="ChEBI" id="CHEBI:58359"/>
        <dbReference type="ChEBI" id="CHEBI:78520"/>
        <dbReference type="ChEBI" id="CHEBI:78521"/>
        <dbReference type="ChEBI" id="CHEBI:456216"/>
    </reaction>
</comment>
<name>A0A3G3IIK7_9ARCH</name>
<dbReference type="PROSITE" id="PS01234">
    <property type="entry name" value="GATB"/>
    <property type="match status" value="1"/>
</dbReference>
<dbReference type="SUPFAM" id="SSF55931">
    <property type="entry name" value="Glutamine synthetase/guanido kinase"/>
    <property type="match status" value="1"/>
</dbReference>
<organism evidence="10 11">
    <name type="scientific">Methanomethylophilus alvi</name>
    <dbReference type="NCBI Taxonomy" id="1291540"/>
    <lineage>
        <taxon>Archaea</taxon>
        <taxon>Methanobacteriati</taxon>
        <taxon>Thermoplasmatota</taxon>
        <taxon>Thermoplasmata</taxon>
        <taxon>Methanomassiliicoccales</taxon>
        <taxon>Methanomethylophilaceae</taxon>
        <taxon>Methanomethylophilus</taxon>
    </lineage>
</organism>
<dbReference type="GO" id="GO:0050567">
    <property type="term" value="F:glutaminyl-tRNA synthase (glutamine-hydrolyzing) activity"/>
    <property type="evidence" value="ECO:0007669"/>
    <property type="project" value="UniProtKB-UniRule"/>
</dbReference>
<comment type="similarity">
    <text evidence="1 8">Belongs to the GatB/GatE family. GatB subfamily.</text>
</comment>
<dbReference type="HAMAP" id="MF_00121">
    <property type="entry name" value="GatB"/>
    <property type="match status" value="1"/>
</dbReference>
<evidence type="ECO:0000256" key="5">
    <source>
        <dbReference type="ARBA" id="ARBA00022840"/>
    </source>
</evidence>
<dbReference type="EC" id="6.3.5.-" evidence="8"/>
<dbReference type="InterPro" id="IPR018027">
    <property type="entry name" value="Asn/Gln_amidotransferase"/>
</dbReference>
<evidence type="ECO:0000313" key="11">
    <source>
        <dbReference type="Proteomes" id="UP000273278"/>
    </source>
</evidence>
<feature type="domain" description="Asn/Gln amidotransferase" evidence="9">
    <location>
        <begin position="309"/>
        <end position="442"/>
    </location>
</feature>
<evidence type="ECO:0000256" key="2">
    <source>
        <dbReference type="ARBA" id="ARBA00016923"/>
    </source>
</evidence>
<keyword evidence="6 8" id="KW-0648">Protein biosynthesis</keyword>
<accession>A0A3G3IIK7</accession>
<evidence type="ECO:0000256" key="4">
    <source>
        <dbReference type="ARBA" id="ARBA00022741"/>
    </source>
</evidence>
<evidence type="ECO:0000256" key="1">
    <source>
        <dbReference type="ARBA" id="ARBA00005306"/>
    </source>
</evidence>
<dbReference type="RefSeq" id="WP_015505312.1">
    <property type="nucleotide sequence ID" value="NZ_CAYARL010000004.1"/>
</dbReference>
<dbReference type="PANTHER" id="PTHR11659">
    <property type="entry name" value="GLUTAMYL-TRNA GLN AMIDOTRANSFERASE SUBUNIT B MITOCHONDRIAL AND PROKARYOTIC PET112-RELATED"/>
    <property type="match status" value="1"/>
</dbReference>
<dbReference type="InterPro" id="IPR023168">
    <property type="entry name" value="GatB_Yqey_C_2"/>
</dbReference>
<evidence type="ECO:0000313" key="10">
    <source>
        <dbReference type="EMBL" id="AYQ55538.1"/>
    </source>
</evidence>
<proteinExistence type="inferred from homology"/>
<comment type="function">
    <text evidence="8">Allows the formation of correctly charged Asn-tRNA(Asn) or Gln-tRNA(Gln) through the transamidation of misacylated Asp-tRNA(Asn) or Glu-tRNA(Gln) in organisms which lack either or both of asparaginyl-tRNA or glutaminyl-tRNA synthetases. The reaction takes place in the presence of glutamine and ATP through an activated phospho-Asp-tRNA(Asn) or phospho-Glu-tRNA(Gln).</text>
</comment>
<dbReference type="InterPro" id="IPR006075">
    <property type="entry name" value="Asn/Gln-tRNA_Trfase_suB/E_cat"/>
</dbReference>
<evidence type="ECO:0000256" key="6">
    <source>
        <dbReference type="ARBA" id="ARBA00022917"/>
    </source>
</evidence>
<dbReference type="AlphaFoldDB" id="A0A3G3IIK7"/>
<dbReference type="InterPro" id="IPR004413">
    <property type="entry name" value="GatB"/>
</dbReference>
<dbReference type="SUPFAM" id="SSF89095">
    <property type="entry name" value="GatB/YqeY motif"/>
    <property type="match status" value="1"/>
</dbReference>
<dbReference type="InterPro" id="IPR003789">
    <property type="entry name" value="Asn/Gln_tRNA_amidoTrase-B-like"/>
</dbReference>
<dbReference type="SMART" id="SM00845">
    <property type="entry name" value="GatB_Yqey"/>
    <property type="match status" value="1"/>
</dbReference>
<evidence type="ECO:0000256" key="7">
    <source>
        <dbReference type="ARBA" id="ARBA00047913"/>
    </source>
</evidence>
<keyword evidence="3 8" id="KW-0436">Ligase</keyword>
<dbReference type="Gene3D" id="1.10.10.410">
    <property type="match status" value="1"/>
</dbReference>
<keyword evidence="5 8" id="KW-0067">ATP-binding</keyword>
<dbReference type="GO" id="GO:0005524">
    <property type="term" value="F:ATP binding"/>
    <property type="evidence" value="ECO:0007669"/>
    <property type="project" value="UniProtKB-KW"/>
</dbReference>
<dbReference type="InterPro" id="IPR017959">
    <property type="entry name" value="Asn/Gln-tRNA_amidoTrfase_suB/E"/>
</dbReference>
<sequence length="446" mass="49212">MKIGLEIHVQLPTKSKMFCSCPTTDAPAPNTHVCPVCLGMPGSRPVLNKQVLVYGIMLAKMLGCKITDTTWFSRKTYFYPDMSKSVQITQYDHPIGEGGVVYLNGKKPIRITRIHLEEDPGKTKRTSDMSSLVDYNRSGIPLAEIVTEPDLATPEEAREFLAQLIADIKHTIDLPENGERSIRCDCNISVGKERCEVKNVTGLKNAETALRYEMIRQIKVLKAGGKIERETRAFDETRGITYGARKKEFEADYGYIDEPDLGIFHIGELARSITIKESPAKMTQRLSAQYGIDGKKAKQLVSTSVDLAQFFERVAEAYGTPNAVKWVCGPVTANWKRFDERNGDIEEVLAVIGKFSDGTITDTECGIELKSVMTGEDVEAAAAGAEDLDKIISAYLDENPQIVSDYGKGNKKAANSAIGFVMKSTGGKYSSSDIVDAVRRIVESRL</sequence>
<dbReference type="GO" id="GO:0070681">
    <property type="term" value="P:glutaminyl-tRNAGln biosynthesis via transamidation"/>
    <property type="evidence" value="ECO:0007669"/>
    <property type="project" value="TreeGrafter"/>
</dbReference>
<evidence type="ECO:0000259" key="9">
    <source>
        <dbReference type="SMART" id="SM00845"/>
    </source>
</evidence>
<dbReference type="NCBIfam" id="NF004012">
    <property type="entry name" value="PRK05477.1-2"/>
    <property type="match status" value="1"/>
</dbReference>
<dbReference type="EMBL" id="CP017686">
    <property type="protein sequence ID" value="AYQ55538.1"/>
    <property type="molecule type" value="Genomic_DNA"/>
</dbReference>
<dbReference type="Pfam" id="PF02934">
    <property type="entry name" value="GatB_N"/>
    <property type="match status" value="1"/>
</dbReference>
<dbReference type="Pfam" id="PF02637">
    <property type="entry name" value="GatB_Yqey"/>
    <property type="match status" value="1"/>
</dbReference>
<dbReference type="GeneID" id="41322197"/>
<comment type="subunit">
    <text evidence="8">Heterotrimer of A, B and C subunits.</text>
</comment>
<evidence type="ECO:0000256" key="3">
    <source>
        <dbReference type="ARBA" id="ARBA00022598"/>
    </source>
</evidence>
<dbReference type="GO" id="GO:0016740">
    <property type="term" value="F:transferase activity"/>
    <property type="evidence" value="ECO:0007669"/>
    <property type="project" value="UniProtKB-KW"/>
</dbReference>
<dbReference type="GO" id="GO:0050566">
    <property type="term" value="F:asparaginyl-tRNA synthase (glutamine-hydrolyzing) activity"/>
    <property type="evidence" value="ECO:0007669"/>
    <property type="project" value="RHEA"/>
</dbReference>
<dbReference type="InterPro" id="IPR017958">
    <property type="entry name" value="Gln-tRNA_amidoTrfase_suB_CS"/>
</dbReference>
<protein>
    <recommendedName>
        <fullName evidence="2 8">Aspartyl/glutamyl-tRNA(Asn/Gln) amidotransferase subunit B</fullName>
        <shortName evidence="8">Asp/Glu-ADT subunit B</shortName>
        <ecNumber evidence="8">6.3.5.-</ecNumber>
    </recommendedName>
</protein>
<dbReference type="PANTHER" id="PTHR11659:SF0">
    <property type="entry name" value="GLUTAMYL-TRNA(GLN) AMIDOTRANSFERASE SUBUNIT B, MITOCHONDRIAL"/>
    <property type="match status" value="1"/>
</dbReference>
<keyword evidence="10" id="KW-0808">Transferase</keyword>
<dbReference type="GO" id="GO:0006412">
    <property type="term" value="P:translation"/>
    <property type="evidence" value="ECO:0007669"/>
    <property type="project" value="UniProtKB-UniRule"/>
</dbReference>
<comment type="catalytic activity">
    <reaction evidence="8">
        <text>L-aspartyl-tRNA(Asn) + L-glutamine + ATP + H2O = L-asparaginyl-tRNA(Asn) + L-glutamate + ADP + phosphate + 2 H(+)</text>
        <dbReference type="Rhea" id="RHEA:14513"/>
        <dbReference type="Rhea" id="RHEA-COMP:9674"/>
        <dbReference type="Rhea" id="RHEA-COMP:9677"/>
        <dbReference type="ChEBI" id="CHEBI:15377"/>
        <dbReference type="ChEBI" id="CHEBI:15378"/>
        <dbReference type="ChEBI" id="CHEBI:29985"/>
        <dbReference type="ChEBI" id="CHEBI:30616"/>
        <dbReference type="ChEBI" id="CHEBI:43474"/>
        <dbReference type="ChEBI" id="CHEBI:58359"/>
        <dbReference type="ChEBI" id="CHEBI:78515"/>
        <dbReference type="ChEBI" id="CHEBI:78516"/>
        <dbReference type="ChEBI" id="CHEBI:456216"/>
    </reaction>
</comment>
<gene>
    <name evidence="8" type="primary">gatB</name>
    <name evidence="10" type="ORF">BKD89_06995</name>
</gene>
<dbReference type="NCBIfam" id="TIGR00133">
    <property type="entry name" value="gatB"/>
    <property type="match status" value="1"/>
</dbReference>
<dbReference type="Proteomes" id="UP000273278">
    <property type="component" value="Chromosome"/>
</dbReference>
<evidence type="ECO:0000256" key="8">
    <source>
        <dbReference type="HAMAP-Rule" id="MF_00121"/>
    </source>
</evidence>
<reference evidence="10 11" key="1">
    <citation type="submission" date="2016-10" db="EMBL/GenBank/DDBJ databases">
        <title>Complete genome of the TMA-utilizing, human hosted archaeon Methanomethylophilus alvus Gen. nov, sp. nov., strain Mx-05, derived from a pure culture.</title>
        <authorList>
            <person name="Brugere J.-F."/>
            <person name="Ben Hania W."/>
            <person name="Chaudhary P.P."/>
            <person name="Gaci N."/>
            <person name="Borrel G."/>
            <person name="Cao Van Tuat L."/>
            <person name="Fardeau M.-L."/>
            <person name="Harris H.M.B."/>
            <person name="O'Toole P.W."/>
            <person name="Ollivier B."/>
        </authorList>
    </citation>
    <scope>NUCLEOTIDE SEQUENCE [LARGE SCALE GENOMIC DNA]</scope>
    <source>
        <strain evidence="10 11">Mx-05</strain>
    </source>
</reference>
<dbReference type="InterPro" id="IPR014746">
    <property type="entry name" value="Gln_synth/guanido_kin_cat_dom"/>
</dbReference>
<keyword evidence="4 8" id="KW-0547">Nucleotide-binding</keyword>